<sequence>MEKAEVPPQQQSPQYQEHQHNMQIQPAPPHDYNMASPPPQQQQQHQDSAHGQTQDPSGRDHSSKEWQVGLFDCFGDCGASLIACCLPCILHGRTMERMRNPADKSPDGMNGECIVWAAIQCFTGCGCLYVILSSQPMGQRGKAAGEYAYKVIHSYNMIKRTDIRETYGIQGSGCGDYCTSYWCLCCALVQQDREVSLRTGRYAPDVQGYQGEKQGMHMPSNVAAQQHQQPSSPQPPMQTGVQNSHE</sequence>
<dbReference type="Proteomes" id="UP000078544">
    <property type="component" value="Unassembled WGS sequence"/>
</dbReference>
<dbReference type="OrthoDB" id="1045822at2759"/>
<accession>A0A166NSB7</accession>
<dbReference type="PANTHER" id="PTHR15907">
    <property type="entry name" value="DUF614 FAMILY PROTEIN-RELATED"/>
    <property type="match status" value="1"/>
</dbReference>
<dbReference type="InterPro" id="IPR006461">
    <property type="entry name" value="PLAC_motif_containing"/>
</dbReference>
<feature type="compositionally biased region" description="Low complexity" evidence="1">
    <location>
        <begin position="7"/>
        <end position="16"/>
    </location>
</feature>
<proteinExistence type="predicted"/>
<keyword evidence="3" id="KW-1185">Reference proteome</keyword>
<feature type="region of interest" description="Disordered" evidence="1">
    <location>
        <begin position="1"/>
        <end position="63"/>
    </location>
</feature>
<dbReference type="NCBIfam" id="TIGR01571">
    <property type="entry name" value="A_thal_Cys_rich"/>
    <property type="match status" value="1"/>
</dbReference>
<dbReference type="Pfam" id="PF04749">
    <property type="entry name" value="PLAC8"/>
    <property type="match status" value="1"/>
</dbReference>
<gene>
    <name evidence="2" type="ORF">AAL_06260</name>
</gene>
<evidence type="ECO:0000313" key="2">
    <source>
        <dbReference type="EMBL" id="KZZ92050.1"/>
    </source>
</evidence>
<dbReference type="AlphaFoldDB" id="A0A166NSB7"/>
<organism evidence="2 3">
    <name type="scientific">Moelleriella libera RCEF 2490</name>
    <dbReference type="NCBI Taxonomy" id="1081109"/>
    <lineage>
        <taxon>Eukaryota</taxon>
        <taxon>Fungi</taxon>
        <taxon>Dikarya</taxon>
        <taxon>Ascomycota</taxon>
        <taxon>Pezizomycotina</taxon>
        <taxon>Sordariomycetes</taxon>
        <taxon>Hypocreomycetidae</taxon>
        <taxon>Hypocreales</taxon>
        <taxon>Clavicipitaceae</taxon>
        <taxon>Moelleriella</taxon>
    </lineage>
</organism>
<name>A0A166NSB7_9HYPO</name>
<evidence type="ECO:0000256" key="1">
    <source>
        <dbReference type="SAM" id="MobiDB-lite"/>
    </source>
</evidence>
<protein>
    <recommendedName>
        <fullName evidence="4">PLAC8 family protein</fullName>
    </recommendedName>
</protein>
<reference evidence="2 3" key="1">
    <citation type="journal article" date="2016" name="Genome Biol. Evol.">
        <title>Divergent and convergent evolution of fungal pathogenicity.</title>
        <authorList>
            <person name="Shang Y."/>
            <person name="Xiao G."/>
            <person name="Zheng P."/>
            <person name="Cen K."/>
            <person name="Zhan S."/>
            <person name="Wang C."/>
        </authorList>
    </citation>
    <scope>NUCLEOTIDE SEQUENCE [LARGE SCALE GENOMIC DNA]</scope>
    <source>
        <strain evidence="2 3">RCEF 2490</strain>
    </source>
</reference>
<evidence type="ECO:0008006" key="4">
    <source>
        <dbReference type="Google" id="ProtNLM"/>
    </source>
</evidence>
<feature type="region of interest" description="Disordered" evidence="1">
    <location>
        <begin position="208"/>
        <end position="246"/>
    </location>
</feature>
<evidence type="ECO:0000313" key="3">
    <source>
        <dbReference type="Proteomes" id="UP000078544"/>
    </source>
</evidence>
<dbReference type="STRING" id="1081109.A0A166NSB7"/>
<dbReference type="EMBL" id="AZGY01000016">
    <property type="protein sequence ID" value="KZZ92050.1"/>
    <property type="molecule type" value="Genomic_DNA"/>
</dbReference>
<comment type="caution">
    <text evidence="2">The sequence shown here is derived from an EMBL/GenBank/DDBJ whole genome shotgun (WGS) entry which is preliminary data.</text>
</comment>